<dbReference type="PANTHER" id="PTHR35936">
    <property type="entry name" value="MEMBRANE-BOUND LYTIC MUREIN TRANSGLYCOSYLASE F"/>
    <property type="match status" value="1"/>
</dbReference>
<dbReference type="Proteomes" id="UP000509383">
    <property type="component" value="Chromosome"/>
</dbReference>
<evidence type="ECO:0000256" key="3">
    <source>
        <dbReference type="ARBA" id="ARBA00022729"/>
    </source>
</evidence>
<dbReference type="KEGG" id="ptw:TUM18999_58970"/>
<dbReference type="EMBL" id="BQKM01000009">
    <property type="protein sequence ID" value="GJN54163.1"/>
    <property type="molecule type" value="Genomic_DNA"/>
</dbReference>
<dbReference type="Pfam" id="PF00497">
    <property type="entry name" value="SBP_bac_3"/>
    <property type="match status" value="1"/>
</dbReference>
<sequence length="266" mass="28944">MKFATLRRQFLIGTLGLALGASFVGNSAVAGELLQQIKDKGSVKVGLEGTYPPFNYQDENGKLTGFEVEFAEALAKELGVKVEFQPSKWDGILAALESKRLDLVINQVTISEERKKKYDFSTPYTVSGIQALVRKGSEDSIKSAADLAGKKVGVGLGTNYEQWLKENAPKADIRTYDDDPTKFQDLNVGRIDAILVDRLAAFEMVEKTGGRLAVAGEPFSRQEAGIALRKGDPELLAAIDKAIAKLKADGTLKAISEKWFKADVTQ</sequence>
<dbReference type="SMART" id="SM00079">
    <property type="entry name" value="PBPe"/>
    <property type="match status" value="1"/>
</dbReference>
<dbReference type="GO" id="GO:0030313">
    <property type="term" value="C:cell envelope"/>
    <property type="evidence" value="ECO:0007669"/>
    <property type="project" value="UniProtKB-SubCell"/>
</dbReference>
<evidence type="ECO:0000259" key="6">
    <source>
        <dbReference type="SMART" id="SM00062"/>
    </source>
</evidence>
<evidence type="ECO:0000313" key="8">
    <source>
        <dbReference type="EMBL" id="BCG27706.1"/>
    </source>
</evidence>
<evidence type="ECO:0000256" key="5">
    <source>
        <dbReference type="SAM" id="SignalP"/>
    </source>
</evidence>
<accession>A0A6J4EEL3</accession>
<dbReference type="Proteomes" id="UP001054892">
    <property type="component" value="Unassembled WGS sequence"/>
</dbReference>
<gene>
    <name evidence="8" type="ORF">TUM18999_58970</name>
    <name evidence="9" type="ORF">TUM20286_39150</name>
</gene>
<keyword evidence="3 5" id="KW-0732">Signal</keyword>
<feature type="chain" id="PRO_5026888978" evidence="5">
    <location>
        <begin position="31"/>
        <end position="266"/>
    </location>
</feature>
<dbReference type="SUPFAM" id="SSF53850">
    <property type="entry name" value="Periplasmic binding protein-like II"/>
    <property type="match status" value="1"/>
</dbReference>
<dbReference type="RefSeq" id="WP_173176883.1">
    <property type="nucleotide sequence ID" value="NZ_AP023189.1"/>
</dbReference>
<keyword evidence="11" id="KW-1185">Reference proteome</keyword>
<organism evidence="8 10">
    <name type="scientific">Pseudomonas tohonis</name>
    <dbReference type="NCBI Taxonomy" id="2725477"/>
    <lineage>
        <taxon>Bacteria</taxon>
        <taxon>Pseudomonadati</taxon>
        <taxon>Pseudomonadota</taxon>
        <taxon>Gammaproteobacteria</taxon>
        <taxon>Pseudomonadales</taxon>
        <taxon>Pseudomonadaceae</taxon>
        <taxon>Pseudomonas</taxon>
    </lineage>
</organism>
<evidence type="ECO:0000256" key="2">
    <source>
        <dbReference type="ARBA" id="ARBA00010333"/>
    </source>
</evidence>
<evidence type="ECO:0000259" key="7">
    <source>
        <dbReference type="SMART" id="SM00079"/>
    </source>
</evidence>
<dbReference type="InterPro" id="IPR001638">
    <property type="entry name" value="Solute-binding_3/MltF_N"/>
</dbReference>
<evidence type="ECO:0000313" key="9">
    <source>
        <dbReference type="EMBL" id="GJN54163.1"/>
    </source>
</evidence>
<dbReference type="Gene3D" id="3.40.190.10">
    <property type="entry name" value="Periplasmic binding protein-like II"/>
    <property type="match status" value="2"/>
</dbReference>
<evidence type="ECO:0000313" key="10">
    <source>
        <dbReference type="Proteomes" id="UP000509383"/>
    </source>
</evidence>
<proteinExistence type="inferred from homology"/>
<dbReference type="InterPro" id="IPR018313">
    <property type="entry name" value="SBP_3_CS"/>
</dbReference>
<feature type="domain" description="Solute-binding protein family 3/N-terminal" evidence="6">
    <location>
        <begin position="42"/>
        <end position="263"/>
    </location>
</feature>
<protein>
    <submittedName>
        <fullName evidence="8">Cystine transporter subunit</fullName>
    </submittedName>
</protein>
<dbReference type="PROSITE" id="PS01039">
    <property type="entry name" value="SBP_BACTERIAL_3"/>
    <property type="match status" value="1"/>
</dbReference>
<evidence type="ECO:0000256" key="4">
    <source>
        <dbReference type="RuleBase" id="RU003744"/>
    </source>
</evidence>
<comment type="subcellular location">
    <subcellularLocation>
        <location evidence="1">Cell envelope</location>
    </subcellularLocation>
</comment>
<dbReference type="GO" id="GO:0015276">
    <property type="term" value="F:ligand-gated monoatomic ion channel activity"/>
    <property type="evidence" value="ECO:0007669"/>
    <property type="project" value="InterPro"/>
</dbReference>
<evidence type="ECO:0000313" key="11">
    <source>
        <dbReference type="Proteomes" id="UP001054892"/>
    </source>
</evidence>
<comment type="similarity">
    <text evidence="2 4">Belongs to the bacterial solute-binding protein 3 family.</text>
</comment>
<name>A0A6J4EEL3_9PSED</name>
<reference evidence="8 10" key="1">
    <citation type="submission" date="2020-05" db="EMBL/GenBank/DDBJ databases">
        <title>Characterization of novel class B3 metallo-beta-lactamase from novel Pseudomonas species.</title>
        <authorList>
            <person name="Yamada K."/>
            <person name="Aoki K."/>
            <person name="Ishii Y."/>
        </authorList>
    </citation>
    <scope>NUCLEOTIDE SEQUENCE [LARGE SCALE GENOMIC DNA]</scope>
    <source>
        <strain evidence="8 10">TUM18999</strain>
        <strain evidence="9 11">TUM20286</strain>
    </source>
</reference>
<dbReference type="SMART" id="SM00062">
    <property type="entry name" value="PBPb"/>
    <property type="match status" value="1"/>
</dbReference>
<dbReference type="AlphaFoldDB" id="A0A6J4EEL3"/>
<dbReference type="PANTHER" id="PTHR35936:SF35">
    <property type="entry name" value="L-CYSTINE-BINDING PROTEIN TCYJ"/>
    <property type="match status" value="1"/>
</dbReference>
<evidence type="ECO:0000256" key="1">
    <source>
        <dbReference type="ARBA" id="ARBA00004196"/>
    </source>
</evidence>
<dbReference type="EMBL" id="AP023189">
    <property type="protein sequence ID" value="BCG27706.1"/>
    <property type="molecule type" value="Genomic_DNA"/>
</dbReference>
<feature type="signal peptide" evidence="5">
    <location>
        <begin position="1"/>
        <end position="30"/>
    </location>
</feature>
<feature type="domain" description="Ionotropic glutamate receptor C-terminal" evidence="7">
    <location>
        <begin position="42"/>
        <end position="262"/>
    </location>
</feature>
<dbReference type="InterPro" id="IPR001320">
    <property type="entry name" value="Iontro_rcpt_C"/>
</dbReference>
<dbReference type="NCBIfam" id="NF008426">
    <property type="entry name" value="PRK11260.1"/>
    <property type="match status" value="1"/>
</dbReference>
<dbReference type="GO" id="GO:0016020">
    <property type="term" value="C:membrane"/>
    <property type="evidence" value="ECO:0007669"/>
    <property type="project" value="InterPro"/>
</dbReference>